<dbReference type="PhylomeDB" id="A0A060T8Z6"/>
<dbReference type="Gene3D" id="1.50.40.10">
    <property type="entry name" value="Mitochondrial carrier domain"/>
    <property type="match status" value="2"/>
</dbReference>
<dbReference type="GO" id="GO:0031966">
    <property type="term" value="C:mitochondrial membrane"/>
    <property type="evidence" value="ECO:0007669"/>
    <property type="project" value="UniProtKB-SubCell"/>
</dbReference>
<protein>
    <submittedName>
        <fullName evidence="11">ARAD1D14916p</fullName>
    </submittedName>
</protein>
<dbReference type="PANTHER" id="PTHR45624">
    <property type="entry name" value="MITOCHONDRIAL BASIC AMINO ACIDS TRANSPORTER-RELATED"/>
    <property type="match status" value="1"/>
</dbReference>
<keyword evidence="3 10" id="KW-0813">Transport</keyword>
<dbReference type="EMBL" id="HG937694">
    <property type="protein sequence ID" value="CDP37590.1"/>
    <property type="molecule type" value="Genomic_DNA"/>
</dbReference>
<keyword evidence="4 9" id="KW-0812">Transmembrane</keyword>
<keyword evidence="5" id="KW-0677">Repeat</keyword>
<reference evidence="11" key="1">
    <citation type="submission" date="2014-02" db="EMBL/GenBank/DDBJ databases">
        <authorList>
            <person name="Genoscope - CEA"/>
        </authorList>
    </citation>
    <scope>NUCLEOTIDE SEQUENCE</scope>
    <source>
        <strain evidence="11">LS3</strain>
    </source>
</reference>
<dbReference type="SUPFAM" id="SSF103506">
    <property type="entry name" value="Mitochondrial carrier"/>
    <property type="match status" value="1"/>
</dbReference>
<sequence>MEKLEAGTVSTHSALAPIHATPEVSHDSSPLDILFGSVAGGAGKIIEYPFDTVKVRLQSQPDTRPLQFKGPLDCLRQSLAQEGIIGLYRGISSPIVGAAAENASLFWTYNLAQKYLTPFGYGYMTTSLLSGAISGAFTSYVLTPIELIKCKVQVQYMLEANNAYNRPTIWNMMVNVYRQEGISGFWRGQTGTLLRECGGSAAWFGANEYVKQLFRDASSRDYNTTTEVLLAGSAAGMSYNLSLFPADTIKSRMQTEAELAVAHGQPTTRSTFLSTARAIVRSGGISALYRGCGITVCRSAPSSAIIFLTYEKLKELFDHP</sequence>
<accession>A0A060T8Z6</accession>
<dbReference type="InterPro" id="IPR050567">
    <property type="entry name" value="Mitochondrial_Carrier"/>
</dbReference>
<evidence type="ECO:0000256" key="1">
    <source>
        <dbReference type="ARBA" id="ARBA00004225"/>
    </source>
</evidence>
<evidence type="ECO:0000256" key="5">
    <source>
        <dbReference type="ARBA" id="ARBA00022737"/>
    </source>
</evidence>
<name>A0A060T8Z6_BLAAD</name>
<comment type="subcellular location">
    <subcellularLocation>
        <location evidence="1">Mitochondrion membrane</location>
        <topology evidence="1">Multi-pass membrane protein</topology>
    </subcellularLocation>
</comment>
<dbReference type="GO" id="GO:0000064">
    <property type="term" value="F:L-ornithine transmembrane transporter activity"/>
    <property type="evidence" value="ECO:0007669"/>
    <property type="project" value="TreeGrafter"/>
</dbReference>
<organism evidence="11">
    <name type="scientific">Blastobotrys adeninivorans</name>
    <name type="common">Yeast</name>
    <name type="synonym">Arxula adeninivorans</name>
    <dbReference type="NCBI Taxonomy" id="409370"/>
    <lineage>
        <taxon>Eukaryota</taxon>
        <taxon>Fungi</taxon>
        <taxon>Dikarya</taxon>
        <taxon>Ascomycota</taxon>
        <taxon>Saccharomycotina</taxon>
        <taxon>Dipodascomycetes</taxon>
        <taxon>Dipodascales</taxon>
        <taxon>Trichomonascaceae</taxon>
        <taxon>Blastobotrys</taxon>
    </lineage>
</organism>
<dbReference type="Pfam" id="PF00153">
    <property type="entry name" value="Mito_carr"/>
    <property type="match status" value="3"/>
</dbReference>
<feature type="repeat" description="Solcar" evidence="9">
    <location>
        <begin position="226"/>
        <end position="316"/>
    </location>
</feature>
<evidence type="ECO:0000256" key="9">
    <source>
        <dbReference type="PROSITE-ProRule" id="PRU00282"/>
    </source>
</evidence>
<evidence type="ECO:0000256" key="3">
    <source>
        <dbReference type="ARBA" id="ARBA00022448"/>
    </source>
</evidence>
<dbReference type="InterPro" id="IPR018108">
    <property type="entry name" value="MCP_transmembrane"/>
</dbReference>
<keyword evidence="8 9" id="KW-0472">Membrane</keyword>
<evidence type="ECO:0000256" key="6">
    <source>
        <dbReference type="ARBA" id="ARBA00022989"/>
    </source>
</evidence>
<evidence type="ECO:0000256" key="2">
    <source>
        <dbReference type="ARBA" id="ARBA00006375"/>
    </source>
</evidence>
<evidence type="ECO:0000256" key="10">
    <source>
        <dbReference type="RuleBase" id="RU000488"/>
    </source>
</evidence>
<feature type="repeat" description="Solcar" evidence="9">
    <location>
        <begin position="27"/>
        <end position="115"/>
    </location>
</feature>
<evidence type="ECO:0000256" key="8">
    <source>
        <dbReference type="ARBA" id="ARBA00023136"/>
    </source>
</evidence>
<dbReference type="GO" id="GO:1990575">
    <property type="term" value="P:mitochondrial L-ornithine transmembrane transport"/>
    <property type="evidence" value="ECO:0007669"/>
    <property type="project" value="TreeGrafter"/>
</dbReference>
<evidence type="ECO:0000256" key="7">
    <source>
        <dbReference type="ARBA" id="ARBA00023128"/>
    </source>
</evidence>
<evidence type="ECO:0000313" key="11">
    <source>
        <dbReference type="EMBL" id="CDP37590.1"/>
    </source>
</evidence>
<keyword evidence="7" id="KW-0496">Mitochondrion</keyword>
<dbReference type="InterPro" id="IPR023395">
    <property type="entry name" value="MCP_dom_sf"/>
</dbReference>
<dbReference type="AlphaFoldDB" id="A0A060T8Z6"/>
<dbReference type="FunFam" id="1.50.40.10:FF:000109">
    <property type="entry name" value="Ornithine carrier protein AmcA/Ort1"/>
    <property type="match status" value="1"/>
</dbReference>
<proteinExistence type="inferred from homology"/>
<dbReference type="PANTHER" id="PTHR45624:SF31">
    <property type="entry name" value="MITOCHONDRIAL ORNITHINE TRANSPORTER 1"/>
    <property type="match status" value="1"/>
</dbReference>
<feature type="repeat" description="Solcar" evidence="9">
    <location>
        <begin position="122"/>
        <end position="213"/>
    </location>
</feature>
<evidence type="ECO:0000256" key="4">
    <source>
        <dbReference type="ARBA" id="ARBA00022692"/>
    </source>
</evidence>
<dbReference type="PROSITE" id="PS50920">
    <property type="entry name" value="SOLCAR"/>
    <property type="match status" value="3"/>
</dbReference>
<comment type="similarity">
    <text evidence="2 10">Belongs to the mitochondrial carrier (TC 2.A.29) family.</text>
</comment>
<keyword evidence="6" id="KW-1133">Transmembrane helix</keyword>
<reference evidence="11" key="2">
    <citation type="submission" date="2014-06" db="EMBL/GenBank/DDBJ databases">
        <title>The complete genome of Blastobotrys (Arxula) adeninivorans LS3 - a yeast of biotechnological interest.</title>
        <authorList>
            <person name="Kunze G."/>
            <person name="Gaillardin C."/>
            <person name="Czernicka M."/>
            <person name="Durrens P."/>
            <person name="Martin T."/>
            <person name="Boer E."/>
            <person name="Gabaldon T."/>
            <person name="Cruz J."/>
            <person name="Talla E."/>
            <person name="Marck C."/>
            <person name="Goffeau A."/>
            <person name="Barbe V."/>
            <person name="Baret P."/>
            <person name="Baronian K."/>
            <person name="Beier S."/>
            <person name="Bleykasten C."/>
            <person name="Bode R."/>
            <person name="Casaregola S."/>
            <person name="Despons L."/>
            <person name="Fairhead C."/>
            <person name="Giersberg M."/>
            <person name="Gierski P."/>
            <person name="Hahnel U."/>
            <person name="Hartmann A."/>
            <person name="Jankowska D."/>
            <person name="Jubin C."/>
            <person name="Jung P."/>
            <person name="Lafontaine I."/>
            <person name="Leh-Louis V."/>
            <person name="Lemaire M."/>
            <person name="Marcet-Houben M."/>
            <person name="Mascher M."/>
            <person name="Morel G."/>
            <person name="Richard G.-F."/>
            <person name="Riechen J."/>
            <person name="Sacerdot C."/>
            <person name="Sarkar A."/>
            <person name="Savel G."/>
            <person name="Schacherer J."/>
            <person name="Sherman D."/>
            <person name="Straub M.-L."/>
            <person name="Stein N."/>
            <person name="Thierry A."/>
            <person name="Trautwein-Schult A."/>
            <person name="Westhof E."/>
            <person name="Worch S."/>
            <person name="Dujon B."/>
            <person name="Souciet J.-L."/>
            <person name="Wincker P."/>
            <person name="Scholz U."/>
            <person name="Neuveglise N."/>
        </authorList>
    </citation>
    <scope>NUCLEOTIDE SEQUENCE</scope>
    <source>
        <strain evidence="11">LS3</strain>
    </source>
</reference>
<gene>
    <name evidence="11" type="ORF">GNLVRS02_ARAD1D14916g</name>
</gene>